<protein>
    <submittedName>
        <fullName evidence="2">Uncharacterized protein</fullName>
    </submittedName>
</protein>
<feature type="region of interest" description="Disordered" evidence="1">
    <location>
        <begin position="19"/>
        <end position="46"/>
    </location>
</feature>
<organism evidence="2">
    <name type="scientific">marine metagenome</name>
    <dbReference type="NCBI Taxonomy" id="408172"/>
    <lineage>
        <taxon>unclassified sequences</taxon>
        <taxon>metagenomes</taxon>
        <taxon>ecological metagenomes</taxon>
    </lineage>
</organism>
<dbReference type="EMBL" id="UINC01061760">
    <property type="protein sequence ID" value="SVB87674.1"/>
    <property type="molecule type" value="Genomic_DNA"/>
</dbReference>
<dbReference type="AlphaFoldDB" id="A0A382HJZ0"/>
<reference evidence="2" key="1">
    <citation type="submission" date="2018-05" db="EMBL/GenBank/DDBJ databases">
        <authorList>
            <person name="Lanie J.A."/>
            <person name="Ng W.-L."/>
            <person name="Kazmierczak K.M."/>
            <person name="Andrzejewski T.M."/>
            <person name="Davidsen T.M."/>
            <person name="Wayne K.J."/>
            <person name="Tettelin H."/>
            <person name="Glass J.I."/>
            <person name="Rusch D."/>
            <person name="Podicherti R."/>
            <person name="Tsui H.-C.T."/>
            <person name="Winkler M.E."/>
        </authorList>
    </citation>
    <scope>NUCLEOTIDE SEQUENCE</scope>
</reference>
<accession>A0A382HJZ0</accession>
<proteinExistence type="predicted"/>
<evidence type="ECO:0000256" key="1">
    <source>
        <dbReference type="SAM" id="MobiDB-lite"/>
    </source>
</evidence>
<feature type="compositionally biased region" description="Basic residues" evidence="1">
    <location>
        <begin position="26"/>
        <end position="35"/>
    </location>
</feature>
<feature type="non-terminal residue" evidence="2">
    <location>
        <position position="1"/>
    </location>
</feature>
<evidence type="ECO:0000313" key="2">
    <source>
        <dbReference type="EMBL" id="SVB87674.1"/>
    </source>
</evidence>
<gene>
    <name evidence="2" type="ORF">METZ01_LOCUS240528</name>
</gene>
<name>A0A382HJZ0_9ZZZZ</name>
<sequence length="46" mass="5245">DHILFGLLDTDPKIAPVPLEQDSIRASRRARRRSRFTTVPAQRAES</sequence>